<keyword evidence="15" id="KW-1185">Reference proteome</keyword>
<evidence type="ECO:0000256" key="8">
    <source>
        <dbReference type="ARBA" id="ARBA00023012"/>
    </source>
</evidence>
<dbReference type="SMART" id="SM00448">
    <property type="entry name" value="REC"/>
    <property type="match status" value="1"/>
</dbReference>
<gene>
    <name evidence="14" type="ORF">SIN8267_02108</name>
</gene>
<organism evidence="14 15">
    <name type="scientific">Sinobacterium norvegicum</name>
    <dbReference type="NCBI Taxonomy" id="1641715"/>
    <lineage>
        <taxon>Bacteria</taxon>
        <taxon>Pseudomonadati</taxon>
        <taxon>Pseudomonadota</taxon>
        <taxon>Gammaproteobacteria</taxon>
        <taxon>Cellvibrionales</taxon>
        <taxon>Spongiibacteraceae</taxon>
        <taxon>Sinobacterium</taxon>
    </lineage>
</organism>
<dbReference type="InterPro" id="IPR003661">
    <property type="entry name" value="HisK_dim/P_dom"/>
</dbReference>
<feature type="domain" description="PAC" evidence="13">
    <location>
        <begin position="99"/>
        <end position="154"/>
    </location>
</feature>
<dbReference type="Gene3D" id="3.40.50.2300">
    <property type="match status" value="1"/>
</dbReference>
<comment type="catalytic activity">
    <reaction evidence="1">
        <text>ATP + protein L-histidine = ADP + protein N-phospho-L-histidine.</text>
        <dbReference type="EC" id="2.7.13.3"/>
    </reaction>
</comment>
<evidence type="ECO:0000259" key="10">
    <source>
        <dbReference type="PROSITE" id="PS50109"/>
    </source>
</evidence>
<keyword evidence="7" id="KW-0067">ATP-binding</keyword>
<dbReference type="EC" id="2.7.13.3" evidence="2"/>
<dbReference type="PANTHER" id="PTHR43065:SF46">
    <property type="entry name" value="C4-DICARBOXYLATE TRANSPORT SENSOR PROTEIN DCTB"/>
    <property type="match status" value="1"/>
</dbReference>
<dbReference type="PROSITE" id="PS50110">
    <property type="entry name" value="RESPONSE_REGULATORY"/>
    <property type="match status" value="1"/>
</dbReference>
<dbReference type="SMART" id="SM00086">
    <property type="entry name" value="PAC"/>
    <property type="match status" value="1"/>
</dbReference>
<dbReference type="InterPro" id="IPR001789">
    <property type="entry name" value="Sig_transdc_resp-reg_receiver"/>
</dbReference>
<comment type="caution">
    <text evidence="14">The sequence shown here is derived from an EMBL/GenBank/DDBJ whole genome shotgun (WGS) entry which is preliminary data.</text>
</comment>
<feature type="domain" description="Histidine kinase" evidence="10">
    <location>
        <begin position="167"/>
        <end position="388"/>
    </location>
</feature>
<dbReference type="SUPFAM" id="SSF52172">
    <property type="entry name" value="CheY-like"/>
    <property type="match status" value="1"/>
</dbReference>
<evidence type="ECO:0000256" key="3">
    <source>
        <dbReference type="ARBA" id="ARBA00022553"/>
    </source>
</evidence>
<dbReference type="Pfam" id="PF00512">
    <property type="entry name" value="HisKA"/>
    <property type="match status" value="1"/>
</dbReference>
<dbReference type="InterPro" id="IPR013767">
    <property type="entry name" value="PAS_fold"/>
</dbReference>
<evidence type="ECO:0000256" key="1">
    <source>
        <dbReference type="ARBA" id="ARBA00000085"/>
    </source>
</evidence>
<dbReference type="PRINTS" id="PR00344">
    <property type="entry name" value="BCTRLSENSOR"/>
</dbReference>
<feature type="modified residue" description="4-aspartylphosphate" evidence="9">
    <location>
        <position position="457"/>
    </location>
</feature>
<evidence type="ECO:0000256" key="4">
    <source>
        <dbReference type="ARBA" id="ARBA00022679"/>
    </source>
</evidence>
<dbReference type="CDD" id="cd00082">
    <property type="entry name" value="HisKA"/>
    <property type="match status" value="1"/>
</dbReference>
<keyword evidence="8" id="KW-0902">Two-component regulatory system</keyword>
<feature type="domain" description="PAS" evidence="12">
    <location>
        <begin position="25"/>
        <end position="98"/>
    </location>
</feature>
<evidence type="ECO:0000256" key="7">
    <source>
        <dbReference type="ARBA" id="ARBA00022840"/>
    </source>
</evidence>
<dbReference type="NCBIfam" id="TIGR00229">
    <property type="entry name" value="sensory_box"/>
    <property type="match status" value="1"/>
</dbReference>
<dbReference type="SMART" id="SM00387">
    <property type="entry name" value="HATPase_c"/>
    <property type="match status" value="1"/>
</dbReference>
<dbReference type="PROSITE" id="PS50109">
    <property type="entry name" value="HIS_KIN"/>
    <property type="match status" value="1"/>
</dbReference>
<dbReference type="RefSeq" id="WP_237444692.1">
    <property type="nucleotide sequence ID" value="NZ_CAKLPX010000002.1"/>
</dbReference>
<dbReference type="InterPro" id="IPR001610">
    <property type="entry name" value="PAC"/>
</dbReference>
<dbReference type="CDD" id="cd00130">
    <property type="entry name" value="PAS"/>
    <property type="match status" value="1"/>
</dbReference>
<evidence type="ECO:0000256" key="9">
    <source>
        <dbReference type="PROSITE-ProRule" id="PRU00169"/>
    </source>
</evidence>
<dbReference type="InterPro" id="IPR004358">
    <property type="entry name" value="Sig_transdc_His_kin-like_C"/>
</dbReference>
<dbReference type="SUPFAM" id="SSF47384">
    <property type="entry name" value="Homodimeric domain of signal transducing histidine kinase"/>
    <property type="match status" value="1"/>
</dbReference>
<sequence length="531" mass="59119">MTNASDTSQHKEISEDSILTDFSNNQDRFKEVVEHANSIILRWNTAGLITYFNEFAQRFFGYSEAEIIGQHVMDTIVPSNESTGRDLRPLMNDICQNPTKYELNINENIKKNGDRVWVSWTNKVIVDKAGNPVGAFSIGSDITKQRELEEALRHAHKMQAIGQLAGGIAHDFNNLIQGILGFSEIIQQKTTQDDIGQYARHIEQTAQTAATLTAELLTFARKGKYQQKDFSVHAIIDDVLSILGCTIDRNISLQHQLEAPHYCVHGDDSLIKSALLNICLNAKDAMPSGGQITIASCNKQLEASTVNDFNLKGGNYLSITVSDTGSGMTNEVQQHIFEPFFTTKKFGKGSGMGLASVYGTVHLHSGVIFCTSQANIGTAFEILLPVLEKNIINPQHTIAATAPTIRILLIDDEEVVRDYSKTLFEHYGHRVETVANPTTAIELYRSSFNSFDLVILDMVMPEMDGKQLFNHLRIINPNIKALLSTGYSAEQELQDVFELGLLGFVQKPFTYDILEQHISRIFGADETTTRL</sequence>
<dbReference type="InterPro" id="IPR035965">
    <property type="entry name" value="PAS-like_dom_sf"/>
</dbReference>
<dbReference type="InterPro" id="IPR000014">
    <property type="entry name" value="PAS"/>
</dbReference>
<dbReference type="EMBL" id="CAKLPX010000002">
    <property type="protein sequence ID" value="CAH0991993.1"/>
    <property type="molecule type" value="Genomic_DNA"/>
</dbReference>
<dbReference type="InterPro" id="IPR036097">
    <property type="entry name" value="HisK_dim/P_sf"/>
</dbReference>
<dbReference type="Pfam" id="PF00989">
    <property type="entry name" value="PAS"/>
    <property type="match status" value="1"/>
</dbReference>
<dbReference type="InterPro" id="IPR011006">
    <property type="entry name" value="CheY-like_superfamily"/>
</dbReference>
<dbReference type="PANTHER" id="PTHR43065">
    <property type="entry name" value="SENSOR HISTIDINE KINASE"/>
    <property type="match status" value="1"/>
</dbReference>
<dbReference type="Gene3D" id="1.10.287.130">
    <property type="match status" value="1"/>
</dbReference>
<dbReference type="InterPro" id="IPR005467">
    <property type="entry name" value="His_kinase_dom"/>
</dbReference>
<evidence type="ECO:0000256" key="6">
    <source>
        <dbReference type="ARBA" id="ARBA00022777"/>
    </source>
</evidence>
<dbReference type="PROSITE" id="PS50113">
    <property type="entry name" value="PAC"/>
    <property type="match status" value="1"/>
</dbReference>
<keyword evidence="5" id="KW-0547">Nucleotide-binding</keyword>
<keyword evidence="3 9" id="KW-0597">Phosphoprotein</keyword>
<evidence type="ECO:0000259" key="11">
    <source>
        <dbReference type="PROSITE" id="PS50110"/>
    </source>
</evidence>
<proteinExistence type="predicted"/>
<dbReference type="CDD" id="cd00156">
    <property type="entry name" value="REC"/>
    <property type="match status" value="1"/>
</dbReference>
<evidence type="ECO:0000256" key="5">
    <source>
        <dbReference type="ARBA" id="ARBA00022741"/>
    </source>
</evidence>
<dbReference type="SUPFAM" id="SSF55874">
    <property type="entry name" value="ATPase domain of HSP90 chaperone/DNA topoisomerase II/histidine kinase"/>
    <property type="match status" value="1"/>
</dbReference>
<dbReference type="InterPro" id="IPR036890">
    <property type="entry name" value="HATPase_C_sf"/>
</dbReference>
<dbReference type="Gene3D" id="3.30.565.10">
    <property type="entry name" value="Histidine kinase-like ATPase, C-terminal domain"/>
    <property type="match status" value="1"/>
</dbReference>
<dbReference type="SMART" id="SM00091">
    <property type="entry name" value="PAS"/>
    <property type="match status" value="1"/>
</dbReference>
<name>A0ABM9AFL3_9GAMM</name>
<dbReference type="SMART" id="SM00388">
    <property type="entry name" value="HisKA"/>
    <property type="match status" value="1"/>
</dbReference>
<dbReference type="InterPro" id="IPR000700">
    <property type="entry name" value="PAS-assoc_C"/>
</dbReference>
<evidence type="ECO:0000313" key="14">
    <source>
        <dbReference type="EMBL" id="CAH0991993.1"/>
    </source>
</evidence>
<dbReference type="Pfam" id="PF02518">
    <property type="entry name" value="HATPase_c"/>
    <property type="match status" value="1"/>
</dbReference>
<accession>A0ABM9AFL3</accession>
<evidence type="ECO:0000313" key="15">
    <source>
        <dbReference type="Proteomes" id="UP000838100"/>
    </source>
</evidence>
<dbReference type="InterPro" id="IPR003594">
    <property type="entry name" value="HATPase_dom"/>
</dbReference>
<dbReference type="PROSITE" id="PS50112">
    <property type="entry name" value="PAS"/>
    <property type="match status" value="1"/>
</dbReference>
<feature type="domain" description="Response regulatory" evidence="11">
    <location>
        <begin position="406"/>
        <end position="522"/>
    </location>
</feature>
<reference evidence="14" key="1">
    <citation type="submission" date="2021-12" db="EMBL/GenBank/DDBJ databases">
        <authorList>
            <person name="Rodrigo-Torres L."/>
            <person name="Arahal R. D."/>
            <person name="Lucena T."/>
        </authorList>
    </citation>
    <scope>NUCLEOTIDE SEQUENCE</scope>
    <source>
        <strain evidence="14">CECT 8267</strain>
    </source>
</reference>
<keyword evidence="4" id="KW-0808">Transferase</keyword>
<protein>
    <recommendedName>
        <fullName evidence="2">histidine kinase</fullName>
        <ecNumber evidence="2">2.7.13.3</ecNumber>
    </recommendedName>
</protein>
<dbReference type="SUPFAM" id="SSF55785">
    <property type="entry name" value="PYP-like sensor domain (PAS domain)"/>
    <property type="match status" value="1"/>
</dbReference>
<dbReference type="Pfam" id="PF00072">
    <property type="entry name" value="Response_reg"/>
    <property type="match status" value="1"/>
</dbReference>
<evidence type="ECO:0000256" key="2">
    <source>
        <dbReference type="ARBA" id="ARBA00012438"/>
    </source>
</evidence>
<keyword evidence="6" id="KW-0418">Kinase</keyword>
<dbReference type="Proteomes" id="UP000838100">
    <property type="component" value="Unassembled WGS sequence"/>
</dbReference>
<evidence type="ECO:0000259" key="13">
    <source>
        <dbReference type="PROSITE" id="PS50113"/>
    </source>
</evidence>
<dbReference type="Gene3D" id="3.30.450.20">
    <property type="entry name" value="PAS domain"/>
    <property type="match status" value="1"/>
</dbReference>
<evidence type="ECO:0000259" key="12">
    <source>
        <dbReference type="PROSITE" id="PS50112"/>
    </source>
</evidence>